<keyword evidence="3" id="KW-1185">Reference proteome</keyword>
<reference evidence="2 3" key="1">
    <citation type="submission" date="2016-10" db="EMBL/GenBank/DDBJ databases">
        <authorList>
            <person name="de Groot N.N."/>
        </authorList>
    </citation>
    <scope>NUCLEOTIDE SEQUENCE [LARGE SCALE GENOMIC DNA]</scope>
    <source>
        <strain evidence="2 3">CGMCC 1.7031</strain>
    </source>
</reference>
<accession>A0A1G5ANU6</accession>
<dbReference type="STRING" id="490189.SAMN02927903_00090"/>
<dbReference type="Proteomes" id="UP000199354">
    <property type="component" value="Unassembled WGS sequence"/>
</dbReference>
<dbReference type="SUPFAM" id="SSF56935">
    <property type="entry name" value="Porins"/>
    <property type="match status" value="1"/>
</dbReference>
<gene>
    <name evidence="2" type="ORF">SAMN02927903_00090</name>
</gene>
<name>A0A1G5ANU6_9FLAO</name>
<evidence type="ECO:0000313" key="3">
    <source>
        <dbReference type="Proteomes" id="UP000199354"/>
    </source>
</evidence>
<keyword evidence="1" id="KW-0732">Signal</keyword>
<dbReference type="AlphaFoldDB" id="A0A1G5ANU6"/>
<dbReference type="Gene3D" id="2.40.160.60">
    <property type="entry name" value="Outer membrane protein transport protein (OMPP1/FadL/TodX)"/>
    <property type="match status" value="1"/>
</dbReference>
<evidence type="ECO:0000313" key="2">
    <source>
        <dbReference type="EMBL" id="SCX79583.1"/>
    </source>
</evidence>
<organism evidence="2 3">
    <name type="scientific">Flavobacterium caeni</name>
    <dbReference type="NCBI Taxonomy" id="490189"/>
    <lineage>
        <taxon>Bacteria</taxon>
        <taxon>Pseudomonadati</taxon>
        <taxon>Bacteroidota</taxon>
        <taxon>Flavobacteriia</taxon>
        <taxon>Flavobacteriales</taxon>
        <taxon>Flavobacteriaceae</taxon>
        <taxon>Flavobacterium</taxon>
    </lineage>
</organism>
<dbReference type="EMBL" id="FMVF01000002">
    <property type="protein sequence ID" value="SCX79583.1"/>
    <property type="molecule type" value="Genomic_DNA"/>
</dbReference>
<feature type="chain" id="PRO_5011477430" evidence="1">
    <location>
        <begin position="20"/>
        <end position="501"/>
    </location>
</feature>
<dbReference type="RefSeq" id="WP_091140002.1">
    <property type="nucleotide sequence ID" value="NZ_FMVF01000002.1"/>
</dbReference>
<feature type="signal peptide" evidence="1">
    <location>
        <begin position="1"/>
        <end position="19"/>
    </location>
</feature>
<sequence>MKKQLLLLFGAMAFGSVQAQDVADALRYAQDNINGTARFRAMSGAFGAIGGDLSAINVNPAGSAVFANSQVGASLSSYNTKNKSSYFGTKTSDSDNAFDLNQAGVVFVLNNPMQNTGWKKLALSVNYDSANRFDNAFFTAGVNTNHSVADYFVHHANQLGLPANFYGNAYFDQLSLRERQAFMGYNAYIIDPLGGDPNSNQFISNVPNGSYAQDNFTETTGYNGKVTLNASSSYNDRFYFGINLNAYFSEYTKYSSFYEQNDNDPLMGRPSVNSISFDQQTYTYGNGFSFQLGAIAKITQAFRAGLSYESPTWYEFSDEVWQIVYSTGQNYGNGSNSAQTDSNMLILYEPYNLRTPGKFTGSLGYVFGKTAILSADYSVKDYSNTRFRSGGDYFRPVNAAMSNQLGMAGELRIGAEVRAKAWSFRGGFRYEESPYENVDTIGDLTSFSAGFGYQFPRTRLDLSYTFIQRETQQGLFAQGLTDPVINDATNNNVTLSLIFEL</sequence>
<protein>
    <submittedName>
        <fullName evidence="2">Long-chain fatty acid transport protein</fullName>
    </submittedName>
</protein>
<proteinExistence type="predicted"/>
<evidence type="ECO:0000256" key="1">
    <source>
        <dbReference type="SAM" id="SignalP"/>
    </source>
</evidence>